<evidence type="ECO:0000313" key="1">
    <source>
        <dbReference type="EMBL" id="KAI8421872.1"/>
    </source>
</evidence>
<dbReference type="Proteomes" id="UP001064048">
    <property type="component" value="Chromosome 16"/>
</dbReference>
<keyword evidence="2" id="KW-1185">Reference proteome</keyword>
<proteinExistence type="predicted"/>
<name>A0ACC0JCQ3_CHOFU</name>
<comment type="caution">
    <text evidence="1">The sequence shown here is derived from an EMBL/GenBank/DDBJ whole genome shotgun (WGS) entry which is preliminary data.</text>
</comment>
<protein>
    <submittedName>
        <fullName evidence="1">Uncharacterized protein</fullName>
    </submittedName>
</protein>
<sequence>MTPKCYMGTIDLKDAYFLLGIHPKYKKYLRFMWNNQPFQERLILVAAVLSGKRYHKEECRQLPPT</sequence>
<reference evidence="1 2" key="1">
    <citation type="journal article" date="2022" name="Genome Biol. Evol.">
        <title>The Spruce Budworm Genome: Reconstructing the Evolutionary History of Antifreeze Proteins.</title>
        <authorList>
            <person name="Beliveau C."/>
            <person name="Gagne P."/>
            <person name="Picq S."/>
            <person name="Vernygora O."/>
            <person name="Keeling C.I."/>
            <person name="Pinkney K."/>
            <person name="Doucet D."/>
            <person name="Wen F."/>
            <person name="Johnston J.S."/>
            <person name="Maaroufi H."/>
            <person name="Boyle B."/>
            <person name="Laroche J."/>
            <person name="Dewar K."/>
            <person name="Juretic N."/>
            <person name="Blackburn G."/>
            <person name="Nisole A."/>
            <person name="Brunet B."/>
            <person name="Brandao M."/>
            <person name="Lumley L."/>
            <person name="Duan J."/>
            <person name="Quan G."/>
            <person name="Lucarotti C.J."/>
            <person name="Roe A.D."/>
            <person name="Sperling F.A.H."/>
            <person name="Levesque R.C."/>
            <person name="Cusson M."/>
        </authorList>
    </citation>
    <scope>NUCLEOTIDE SEQUENCE [LARGE SCALE GENOMIC DNA]</scope>
    <source>
        <strain evidence="1">Glfc:IPQL:Cfum</strain>
    </source>
</reference>
<accession>A0ACC0JCQ3</accession>
<organism evidence="1 2">
    <name type="scientific">Choristoneura fumiferana</name>
    <name type="common">Spruce budworm moth</name>
    <name type="synonym">Archips fumiferana</name>
    <dbReference type="NCBI Taxonomy" id="7141"/>
    <lineage>
        <taxon>Eukaryota</taxon>
        <taxon>Metazoa</taxon>
        <taxon>Ecdysozoa</taxon>
        <taxon>Arthropoda</taxon>
        <taxon>Hexapoda</taxon>
        <taxon>Insecta</taxon>
        <taxon>Pterygota</taxon>
        <taxon>Neoptera</taxon>
        <taxon>Endopterygota</taxon>
        <taxon>Lepidoptera</taxon>
        <taxon>Glossata</taxon>
        <taxon>Ditrysia</taxon>
        <taxon>Tortricoidea</taxon>
        <taxon>Tortricidae</taxon>
        <taxon>Tortricinae</taxon>
        <taxon>Choristoneura</taxon>
    </lineage>
</organism>
<evidence type="ECO:0000313" key="2">
    <source>
        <dbReference type="Proteomes" id="UP001064048"/>
    </source>
</evidence>
<dbReference type="EMBL" id="CM046116">
    <property type="protein sequence ID" value="KAI8421872.1"/>
    <property type="molecule type" value="Genomic_DNA"/>
</dbReference>
<gene>
    <name evidence="1" type="ORF">MSG28_009804</name>
</gene>